<accession>A0ABT9BQV2</accession>
<dbReference type="Gene3D" id="3.40.30.10">
    <property type="entry name" value="Glutaredoxin"/>
    <property type="match status" value="1"/>
</dbReference>
<protein>
    <submittedName>
        <fullName evidence="4">Thioredoxin domain-containing protein</fullName>
    </submittedName>
</protein>
<keyword evidence="2" id="KW-0812">Transmembrane</keyword>
<dbReference type="InterPro" id="IPR036249">
    <property type="entry name" value="Thioredoxin-like_sf"/>
</dbReference>
<sequence length="300" mass="32011">MSYSNESRLSKNEKREAAREKARLLREEQKKKDKRTRLLLQGGIILASLAIIAVVALVIVNSIRPAGPGPLNMASDGIQIGEGFVATETPALQPGEDPIPNERADGELNITMFVDYLCPICGQFEATNGDYISSLLENGGTTVDIHPISILDRLSQGTKYSTRSANAAACVANYSPNQFYDFHNLLFANQPAENSTGLTDEELIGFTEQAGVESADKIASCIKGQDFKAFVTNASARALNGPIPNSNVDQVTGTPTVIVNGLKYEGPINDLASFQAFVIQAAGEAFTESSTSTPTPTPAP</sequence>
<keyword evidence="2" id="KW-0472">Membrane</keyword>
<feature type="transmembrane region" description="Helical" evidence="2">
    <location>
        <begin position="38"/>
        <end position="60"/>
    </location>
</feature>
<organism evidence="4 5">
    <name type="scientific">Antiquaquibacter soli</name>
    <dbReference type="NCBI Taxonomy" id="3064523"/>
    <lineage>
        <taxon>Bacteria</taxon>
        <taxon>Bacillati</taxon>
        <taxon>Actinomycetota</taxon>
        <taxon>Actinomycetes</taxon>
        <taxon>Micrococcales</taxon>
        <taxon>Microbacteriaceae</taxon>
        <taxon>Antiquaquibacter</taxon>
    </lineage>
</organism>
<feature type="compositionally biased region" description="Basic and acidic residues" evidence="1">
    <location>
        <begin position="8"/>
        <end position="27"/>
    </location>
</feature>
<keyword evidence="5" id="KW-1185">Reference proteome</keyword>
<dbReference type="InterPro" id="IPR012336">
    <property type="entry name" value="Thioredoxin-like_fold"/>
</dbReference>
<reference evidence="4 5" key="1">
    <citation type="submission" date="2023-07" db="EMBL/GenBank/DDBJ databases">
        <title>Protaetiibacter sp. nov WY-16 isolated from soil.</title>
        <authorList>
            <person name="Liu B."/>
            <person name="Wan Y."/>
        </authorList>
    </citation>
    <scope>NUCLEOTIDE SEQUENCE [LARGE SCALE GENOMIC DNA]</scope>
    <source>
        <strain evidence="4 5">WY-16</strain>
    </source>
</reference>
<evidence type="ECO:0000256" key="1">
    <source>
        <dbReference type="SAM" id="MobiDB-lite"/>
    </source>
</evidence>
<feature type="region of interest" description="Disordered" evidence="1">
    <location>
        <begin position="1"/>
        <end position="27"/>
    </location>
</feature>
<evidence type="ECO:0000313" key="5">
    <source>
        <dbReference type="Proteomes" id="UP001241072"/>
    </source>
</evidence>
<dbReference type="CDD" id="cd02972">
    <property type="entry name" value="DsbA_family"/>
    <property type="match status" value="1"/>
</dbReference>
<name>A0ABT9BQV2_9MICO</name>
<feature type="domain" description="Thioredoxin-like fold" evidence="3">
    <location>
        <begin position="108"/>
        <end position="269"/>
    </location>
</feature>
<gene>
    <name evidence="4" type="ORF">Q5716_14265</name>
</gene>
<dbReference type="Pfam" id="PF13462">
    <property type="entry name" value="Thioredoxin_4"/>
    <property type="match status" value="1"/>
</dbReference>
<evidence type="ECO:0000259" key="3">
    <source>
        <dbReference type="Pfam" id="PF13462"/>
    </source>
</evidence>
<keyword evidence="2" id="KW-1133">Transmembrane helix</keyword>
<proteinExistence type="predicted"/>
<evidence type="ECO:0000256" key="2">
    <source>
        <dbReference type="SAM" id="Phobius"/>
    </source>
</evidence>
<dbReference type="RefSeq" id="WP_305003822.1">
    <property type="nucleotide sequence ID" value="NZ_JAUQUB010000005.1"/>
</dbReference>
<dbReference type="EMBL" id="JAUQUB010000005">
    <property type="protein sequence ID" value="MDO7883395.1"/>
    <property type="molecule type" value="Genomic_DNA"/>
</dbReference>
<evidence type="ECO:0000313" key="4">
    <source>
        <dbReference type="EMBL" id="MDO7883395.1"/>
    </source>
</evidence>
<comment type="caution">
    <text evidence="4">The sequence shown here is derived from an EMBL/GenBank/DDBJ whole genome shotgun (WGS) entry which is preliminary data.</text>
</comment>
<dbReference type="SUPFAM" id="SSF52833">
    <property type="entry name" value="Thioredoxin-like"/>
    <property type="match status" value="1"/>
</dbReference>
<dbReference type="Proteomes" id="UP001241072">
    <property type="component" value="Unassembled WGS sequence"/>
</dbReference>